<feature type="compositionally biased region" description="Acidic residues" evidence="4">
    <location>
        <begin position="73"/>
        <end position="93"/>
    </location>
</feature>
<evidence type="ECO:0000256" key="1">
    <source>
        <dbReference type="ARBA" id="ARBA00022598"/>
    </source>
</evidence>
<reference evidence="5" key="3">
    <citation type="submission" date="2025-09" db="UniProtKB">
        <authorList>
            <consortium name="Ensembl"/>
        </authorList>
    </citation>
    <scope>IDENTIFICATION</scope>
</reference>
<dbReference type="Proteomes" id="UP000472266">
    <property type="component" value="Chromosome 14"/>
</dbReference>
<dbReference type="GO" id="GO:0070736">
    <property type="term" value="F:protein-glycine ligase activity, initiating"/>
    <property type="evidence" value="ECO:0007669"/>
    <property type="project" value="TreeGrafter"/>
</dbReference>
<keyword evidence="6" id="KW-1185">Reference proteome</keyword>
<evidence type="ECO:0000256" key="4">
    <source>
        <dbReference type="SAM" id="MobiDB-lite"/>
    </source>
</evidence>
<evidence type="ECO:0000313" key="6">
    <source>
        <dbReference type="Proteomes" id="UP000472266"/>
    </source>
</evidence>
<accession>A0A672TXH8</accession>
<dbReference type="PANTHER" id="PTHR45870:SF2">
    <property type="entry name" value="TUBULIN MONOGLYCYLASE TTLL3"/>
    <property type="match status" value="1"/>
</dbReference>
<dbReference type="OMA" id="WLGMMPP"/>
<dbReference type="GO" id="GO:0005930">
    <property type="term" value="C:axoneme"/>
    <property type="evidence" value="ECO:0007669"/>
    <property type="project" value="TreeGrafter"/>
</dbReference>
<organism evidence="5 6">
    <name type="scientific">Strigops habroptila</name>
    <name type="common">Kakapo</name>
    <dbReference type="NCBI Taxonomy" id="2489341"/>
    <lineage>
        <taxon>Eukaryota</taxon>
        <taxon>Metazoa</taxon>
        <taxon>Chordata</taxon>
        <taxon>Craniata</taxon>
        <taxon>Vertebrata</taxon>
        <taxon>Euteleostomi</taxon>
        <taxon>Archelosauria</taxon>
        <taxon>Archosauria</taxon>
        <taxon>Dinosauria</taxon>
        <taxon>Saurischia</taxon>
        <taxon>Theropoda</taxon>
        <taxon>Coelurosauria</taxon>
        <taxon>Aves</taxon>
        <taxon>Neognathae</taxon>
        <taxon>Neoaves</taxon>
        <taxon>Telluraves</taxon>
        <taxon>Australaves</taxon>
        <taxon>Psittaciformes</taxon>
        <taxon>Psittacidae</taxon>
        <taxon>Strigops</taxon>
    </lineage>
</organism>
<dbReference type="GeneTree" id="ENSGT00940000154857"/>
<dbReference type="GO" id="GO:0060271">
    <property type="term" value="P:cilium assembly"/>
    <property type="evidence" value="ECO:0007669"/>
    <property type="project" value="TreeGrafter"/>
</dbReference>
<evidence type="ECO:0000256" key="2">
    <source>
        <dbReference type="ARBA" id="ARBA00022741"/>
    </source>
</evidence>
<dbReference type="AlphaFoldDB" id="A0A672TXH8"/>
<evidence type="ECO:0000256" key="3">
    <source>
        <dbReference type="ARBA" id="ARBA00022840"/>
    </source>
</evidence>
<keyword evidence="3" id="KW-0067">ATP-binding</keyword>
<keyword evidence="2" id="KW-0547">Nucleotide-binding</keyword>
<reference evidence="5" key="2">
    <citation type="submission" date="2025-08" db="UniProtKB">
        <authorList>
            <consortium name="Ensembl"/>
        </authorList>
    </citation>
    <scope>IDENTIFICATION</scope>
</reference>
<feature type="region of interest" description="Disordered" evidence="4">
    <location>
        <begin position="50"/>
        <end position="98"/>
    </location>
</feature>
<protein>
    <submittedName>
        <fullName evidence="5">Uncharacterized protein</fullName>
    </submittedName>
</protein>
<keyword evidence="1" id="KW-0436">Ligase</keyword>
<dbReference type="InParanoid" id="A0A672TXH8"/>
<dbReference type="PANTHER" id="PTHR45870">
    <property type="entry name" value="TUBULIN MONOGLYCYLASE TTLL3"/>
    <property type="match status" value="1"/>
</dbReference>
<name>A0A672TXH8_STRHB</name>
<reference evidence="5 6" key="1">
    <citation type="submission" date="2019-11" db="EMBL/GenBank/DDBJ databases">
        <title>Strigops habroptila (kakapo) genome, bStrHab1, primary haplotype, v2.</title>
        <authorList>
            <person name="Jarvis E.D."/>
            <person name="Howard J."/>
            <person name="Rhie A."/>
            <person name="Phillippy A."/>
            <person name="Korlach J."/>
            <person name="Digby A."/>
            <person name="Iorns D."/>
            <person name="Eason D."/>
            <person name="Robertson B."/>
            <person name="Raemaekers T."/>
            <person name="Howe K."/>
            <person name="Lewin H."/>
            <person name="Damas J."/>
            <person name="Hastie A."/>
            <person name="Tracey A."/>
            <person name="Chow W."/>
            <person name="Fedrigo O."/>
        </authorList>
    </citation>
    <scope>NUCLEOTIDE SEQUENCE [LARGE SCALE GENOMIC DNA]</scope>
</reference>
<sequence length="212" mass="24061">MELLKRARQHMEEAVKEKKIFSVRGPYPVIRNLLRARGWVEKKFSNTVRVGTPLHPQPGSASSWAQPAVEIPETPEEEEEEDEEEDQWDDEDPDGIHDIMSSMVRDQTPTLIWTSQPNAVNYRLLQDHQVVNHFAGIGAFTTKVRGLCVNLQNQPGFHQADPSIFFPRCYRLGAEDERQAFIGELGLLSPFCPPCHVPQFPPCSGQDGMRTI</sequence>
<evidence type="ECO:0000313" key="5">
    <source>
        <dbReference type="Ensembl" id="ENSSHBP00005006348.1"/>
    </source>
</evidence>
<dbReference type="Ensembl" id="ENSSHBT00005007662.1">
    <property type="protein sequence ID" value="ENSSHBP00005006348.1"/>
    <property type="gene ID" value="ENSSHBG00005005493.1"/>
</dbReference>
<dbReference type="GO" id="GO:0003341">
    <property type="term" value="P:cilium movement"/>
    <property type="evidence" value="ECO:0007669"/>
    <property type="project" value="TreeGrafter"/>
</dbReference>
<dbReference type="GO" id="GO:0015630">
    <property type="term" value="C:microtubule cytoskeleton"/>
    <property type="evidence" value="ECO:0007669"/>
    <property type="project" value="TreeGrafter"/>
</dbReference>
<proteinExistence type="predicted"/>
<dbReference type="GO" id="GO:0005524">
    <property type="term" value="F:ATP binding"/>
    <property type="evidence" value="ECO:0007669"/>
    <property type="project" value="UniProtKB-KW"/>
</dbReference>
<dbReference type="InterPro" id="IPR051437">
    <property type="entry name" value="TTLL_monoglycylase"/>
</dbReference>